<keyword evidence="1" id="KW-0812">Transmembrane</keyword>
<dbReference type="Proteomes" id="UP000185999">
    <property type="component" value="Unassembled WGS sequence"/>
</dbReference>
<evidence type="ECO:0000313" key="2">
    <source>
        <dbReference type="EMBL" id="SIS91809.1"/>
    </source>
</evidence>
<evidence type="ECO:0000313" key="3">
    <source>
        <dbReference type="Proteomes" id="UP000185999"/>
    </source>
</evidence>
<organism evidence="2 3">
    <name type="scientific">Neptunomonas antarctica</name>
    <dbReference type="NCBI Taxonomy" id="619304"/>
    <lineage>
        <taxon>Bacteria</taxon>
        <taxon>Pseudomonadati</taxon>
        <taxon>Pseudomonadota</taxon>
        <taxon>Gammaproteobacteria</taxon>
        <taxon>Oceanospirillales</taxon>
        <taxon>Oceanospirillaceae</taxon>
        <taxon>Neptunomonas</taxon>
    </lineage>
</organism>
<dbReference type="STRING" id="619304.SAMN05421760_107170"/>
<dbReference type="InterPro" id="IPR026268">
    <property type="entry name" value="RseC"/>
</dbReference>
<feature type="transmembrane region" description="Helical" evidence="1">
    <location>
        <begin position="81"/>
        <end position="101"/>
    </location>
</feature>
<protein>
    <submittedName>
        <fullName evidence="2">Positive regulator of sigma(E), RseC/MucC</fullName>
    </submittedName>
</protein>
<reference evidence="3" key="1">
    <citation type="submission" date="2017-01" db="EMBL/GenBank/DDBJ databases">
        <authorList>
            <person name="Varghese N."/>
            <person name="Submissions S."/>
        </authorList>
    </citation>
    <scope>NUCLEOTIDE SEQUENCE [LARGE SCALE GENOMIC DNA]</scope>
    <source>
        <strain evidence="3">DSM 22306</strain>
    </source>
</reference>
<accession>A0A1N7N118</accession>
<dbReference type="PANTHER" id="PTHR35867:SF1">
    <property type="entry name" value="PROTEIN RSEC"/>
    <property type="match status" value="1"/>
</dbReference>
<dbReference type="Pfam" id="PF04246">
    <property type="entry name" value="RseC_MucC"/>
    <property type="match status" value="1"/>
</dbReference>
<dbReference type="PIRSF" id="PIRSF004923">
    <property type="entry name" value="RseC"/>
    <property type="match status" value="1"/>
</dbReference>
<dbReference type="AlphaFoldDB" id="A0A1N7N118"/>
<keyword evidence="3" id="KW-1185">Reference proteome</keyword>
<dbReference type="EMBL" id="FTOE01000007">
    <property type="protein sequence ID" value="SIS91809.1"/>
    <property type="molecule type" value="Genomic_DNA"/>
</dbReference>
<feature type="transmembrane region" description="Helical" evidence="1">
    <location>
        <begin position="107"/>
        <end position="127"/>
    </location>
</feature>
<proteinExistence type="predicted"/>
<sequence length="149" mass="16110">MIEEHATVVDVFVGAVLIESSRTSACGQCQSKQSCGQKAISEWASSKMARIEIDNPGHLLVKSGDNVIVGIDEGSFLKASALMYLLPLVLMIVFGGVAQSFVTSELFIIVFSFIGLLAGFLGAKLLSRQLERRSQYKPVLLRISSLMKG</sequence>
<name>A0A1N7N118_9GAMM</name>
<gene>
    <name evidence="2" type="ORF">SAMN05421760_107170</name>
</gene>
<evidence type="ECO:0000256" key="1">
    <source>
        <dbReference type="SAM" id="Phobius"/>
    </source>
</evidence>
<dbReference type="OrthoDB" id="9795854at2"/>
<dbReference type="InterPro" id="IPR007359">
    <property type="entry name" value="SigmaE_reg_RseC_MucC"/>
</dbReference>
<dbReference type="RefSeq" id="WP_054340843.1">
    <property type="nucleotide sequence ID" value="NZ_FTOE01000007.1"/>
</dbReference>
<keyword evidence="1" id="KW-1133">Transmembrane helix</keyword>
<dbReference type="PANTHER" id="PTHR35867">
    <property type="entry name" value="PROTEIN RSEC"/>
    <property type="match status" value="1"/>
</dbReference>
<keyword evidence="1" id="KW-0472">Membrane</keyword>